<proteinExistence type="predicted"/>
<dbReference type="InterPro" id="IPR006045">
    <property type="entry name" value="Cupin_1"/>
</dbReference>
<name>A0A8S0PFD4_OLEEU</name>
<protein>
    <submittedName>
        <fullName evidence="2">Germin 9-3</fullName>
    </submittedName>
</protein>
<dbReference type="Proteomes" id="UP000594638">
    <property type="component" value="Unassembled WGS sequence"/>
</dbReference>
<feature type="domain" description="Cupin type-1" evidence="1">
    <location>
        <begin position="4"/>
        <end position="62"/>
    </location>
</feature>
<dbReference type="OrthoDB" id="1921208at2759"/>
<comment type="caution">
    <text evidence="2">The sequence shown here is derived from an EMBL/GenBank/DDBJ whole genome shotgun (WGS) entry which is preliminary data.</text>
</comment>
<evidence type="ECO:0000313" key="2">
    <source>
        <dbReference type="EMBL" id="CAA2942856.1"/>
    </source>
</evidence>
<dbReference type="Gene3D" id="2.60.120.10">
    <property type="entry name" value="Jelly Rolls"/>
    <property type="match status" value="1"/>
</dbReference>
<evidence type="ECO:0000313" key="3">
    <source>
        <dbReference type="Proteomes" id="UP000594638"/>
    </source>
</evidence>
<dbReference type="Gramene" id="OE9A029457T1">
    <property type="protein sequence ID" value="OE9A029457C1"/>
    <property type="gene ID" value="OE9A029457"/>
</dbReference>
<keyword evidence="3" id="KW-1185">Reference proteome</keyword>
<dbReference type="InterPro" id="IPR014710">
    <property type="entry name" value="RmlC-like_jellyroll"/>
</dbReference>
<dbReference type="EMBL" id="CACTIH010000053">
    <property type="protein sequence ID" value="CAA2942856.1"/>
    <property type="molecule type" value="Genomic_DNA"/>
</dbReference>
<sequence>MDRVFPKGLVHYQYNADPKEVAIAVSVFGSVNTGAASLPATLFATGVDDTVLAKSFKTDVTTSRSSRQIFRLGLGCETCLELLNGRDICFEGLGKNCVIHISHKVVGGNSALIAFVTLKFGGMESHCRPLKVKKFPYGAGTLGGTMKSDKISGSLAWTNQEVAKMARNPRRKCLENESITKS</sequence>
<reference evidence="2 3" key="1">
    <citation type="submission" date="2019-12" db="EMBL/GenBank/DDBJ databases">
        <authorList>
            <person name="Alioto T."/>
            <person name="Alioto T."/>
            <person name="Gomez Garrido J."/>
        </authorList>
    </citation>
    <scope>NUCLEOTIDE SEQUENCE [LARGE SCALE GENOMIC DNA]</scope>
</reference>
<accession>A0A8S0PFD4</accession>
<dbReference type="Pfam" id="PF00190">
    <property type="entry name" value="Cupin_1"/>
    <property type="match status" value="1"/>
</dbReference>
<evidence type="ECO:0000259" key="1">
    <source>
        <dbReference type="Pfam" id="PF00190"/>
    </source>
</evidence>
<dbReference type="AlphaFoldDB" id="A0A8S0PFD4"/>
<organism evidence="2 3">
    <name type="scientific">Olea europaea subsp. europaea</name>
    <dbReference type="NCBI Taxonomy" id="158383"/>
    <lineage>
        <taxon>Eukaryota</taxon>
        <taxon>Viridiplantae</taxon>
        <taxon>Streptophyta</taxon>
        <taxon>Embryophyta</taxon>
        <taxon>Tracheophyta</taxon>
        <taxon>Spermatophyta</taxon>
        <taxon>Magnoliopsida</taxon>
        <taxon>eudicotyledons</taxon>
        <taxon>Gunneridae</taxon>
        <taxon>Pentapetalae</taxon>
        <taxon>asterids</taxon>
        <taxon>lamiids</taxon>
        <taxon>Lamiales</taxon>
        <taxon>Oleaceae</taxon>
        <taxon>Oleeae</taxon>
        <taxon>Olea</taxon>
    </lineage>
</organism>
<gene>
    <name evidence="2" type="ORF">OLEA9_A029457</name>
</gene>
<dbReference type="SUPFAM" id="SSF51182">
    <property type="entry name" value="RmlC-like cupins"/>
    <property type="match status" value="1"/>
</dbReference>
<dbReference type="InterPro" id="IPR011051">
    <property type="entry name" value="RmlC_Cupin_sf"/>
</dbReference>